<dbReference type="Proteomes" id="UP001178507">
    <property type="component" value="Unassembled WGS sequence"/>
</dbReference>
<evidence type="ECO:0000313" key="3">
    <source>
        <dbReference type="Proteomes" id="UP001178507"/>
    </source>
</evidence>
<dbReference type="Gene3D" id="1.25.40.10">
    <property type="entry name" value="Tetratricopeptide repeat domain"/>
    <property type="match status" value="4"/>
</dbReference>
<gene>
    <name evidence="2" type="ORF">EVOR1521_LOCUS24845</name>
</gene>
<evidence type="ECO:0000313" key="2">
    <source>
        <dbReference type="EMBL" id="CAJ1401757.1"/>
    </source>
</evidence>
<dbReference type="PANTHER" id="PTHR47447">
    <property type="entry name" value="OS03G0856100 PROTEIN"/>
    <property type="match status" value="1"/>
</dbReference>
<dbReference type="EMBL" id="CAUJNA010003429">
    <property type="protein sequence ID" value="CAJ1401757.1"/>
    <property type="molecule type" value="Genomic_DNA"/>
</dbReference>
<reference evidence="2" key="1">
    <citation type="submission" date="2023-08" db="EMBL/GenBank/DDBJ databases">
        <authorList>
            <person name="Chen Y."/>
            <person name="Shah S."/>
            <person name="Dougan E. K."/>
            <person name="Thang M."/>
            <person name="Chan C."/>
        </authorList>
    </citation>
    <scope>NUCLEOTIDE SEQUENCE</scope>
</reference>
<organism evidence="2 3">
    <name type="scientific">Effrenium voratum</name>
    <dbReference type="NCBI Taxonomy" id="2562239"/>
    <lineage>
        <taxon>Eukaryota</taxon>
        <taxon>Sar</taxon>
        <taxon>Alveolata</taxon>
        <taxon>Dinophyceae</taxon>
        <taxon>Suessiales</taxon>
        <taxon>Symbiodiniaceae</taxon>
        <taxon>Effrenium</taxon>
    </lineage>
</organism>
<keyword evidence="3" id="KW-1185">Reference proteome</keyword>
<accession>A0AA36J9X3</accession>
<sequence>MGEAKATAVAFGRAIGANAREAQWREALELLTRAEALELQVNLISYNAAANACEKAERWPEVLDLVGGLNDKSLQGDRFSLSSLLSALSAGHHWQAATRALSDRSFQPDAVAYNAALGGCSTASGWAPGLELLEGLRQEGLQCNIFLLNSCLALRSSWARAVALLRLGARWALEPTLVTRSAAMAAAFERWPLALGQLSSLSSHRPNLVIFKTVLGSCAAGGWQPALALLFQAAPRHLRSLPSRSCSEALGACARHGEWQQALAALRALEELQVELNVVSYTSAISACAGQWEQALLAFEHLRSSIQASVVSYNSAISSCGPFGHWHRACQLLGDLQMARLAADEVSYGAAVHACEVAGDWESALHLCCQLASRMGPEAVSWSAGISACGACLQWQHALALFGQLTEELGEDAIARNAAISACGESGQWQRALSLLRAAPGPGTVTFTAAICACGARWEHGLALLRDMQELQLESNLFSFNAAMGACQAAEQWPAALALLEELAERFGGGDMISHCAVLGACGERQTQRLPLLRGLRQRLLLSLREVVARETRLP</sequence>
<dbReference type="Pfam" id="PF01535">
    <property type="entry name" value="PPR"/>
    <property type="match status" value="2"/>
</dbReference>
<name>A0AA36J9X3_9DINO</name>
<evidence type="ECO:0008006" key="4">
    <source>
        <dbReference type="Google" id="ProtNLM"/>
    </source>
</evidence>
<dbReference type="PANTHER" id="PTHR47447:SF17">
    <property type="entry name" value="OS12G0638900 PROTEIN"/>
    <property type="match status" value="1"/>
</dbReference>
<protein>
    <recommendedName>
        <fullName evidence="4">Pentatricopeptide repeat-containing protein, chloroplastic</fullName>
    </recommendedName>
</protein>
<dbReference type="InterPro" id="IPR002885">
    <property type="entry name" value="PPR_rpt"/>
</dbReference>
<comment type="caution">
    <text evidence="2">The sequence shown here is derived from an EMBL/GenBank/DDBJ whole genome shotgun (WGS) entry which is preliminary data.</text>
</comment>
<dbReference type="InterPro" id="IPR011990">
    <property type="entry name" value="TPR-like_helical_dom_sf"/>
</dbReference>
<dbReference type="AlphaFoldDB" id="A0AA36J9X3"/>
<keyword evidence="1" id="KW-0677">Repeat</keyword>
<evidence type="ECO:0000256" key="1">
    <source>
        <dbReference type="ARBA" id="ARBA00022737"/>
    </source>
</evidence>
<proteinExistence type="predicted"/>